<evidence type="ECO:0000313" key="1">
    <source>
        <dbReference type="EMBL" id="MDR7360700.1"/>
    </source>
</evidence>
<dbReference type="EMBL" id="JAVDYG010000001">
    <property type="protein sequence ID" value="MDR7360700.1"/>
    <property type="molecule type" value="Genomic_DNA"/>
</dbReference>
<proteinExistence type="predicted"/>
<name>A0ABU2BPZ0_9ACTN</name>
<accession>A0ABU2BPZ0</accession>
<reference evidence="1 2" key="1">
    <citation type="submission" date="2023-07" db="EMBL/GenBank/DDBJ databases">
        <title>Sequencing the genomes of 1000 actinobacteria strains.</title>
        <authorList>
            <person name="Klenk H.-P."/>
        </authorList>
    </citation>
    <scope>NUCLEOTIDE SEQUENCE [LARGE SCALE GENOMIC DNA]</scope>
    <source>
        <strain evidence="1 2">DSM 19426</strain>
    </source>
</reference>
<keyword evidence="2" id="KW-1185">Reference proteome</keyword>
<dbReference type="Proteomes" id="UP001183648">
    <property type="component" value="Unassembled WGS sequence"/>
</dbReference>
<evidence type="ECO:0000313" key="2">
    <source>
        <dbReference type="Proteomes" id="UP001183648"/>
    </source>
</evidence>
<organism evidence="1 2">
    <name type="scientific">Nocardioides marmoribigeumensis</name>
    <dbReference type="NCBI Taxonomy" id="433649"/>
    <lineage>
        <taxon>Bacteria</taxon>
        <taxon>Bacillati</taxon>
        <taxon>Actinomycetota</taxon>
        <taxon>Actinomycetes</taxon>
        <taxon>Propionibacteriales</taxon>
        <taxon>Nocardioidaceae</taxon>
        <taxon>Nocardioides</taxon>
    </lineage>
</organism>
<protein>
    <submittedName>
        <fullName evidence="1">Uncharacterized protein</fullName>
    </submittedName>
</protein>
<comment type="caution">
    <text evidence="1">The sequence shown here is derived from an EMBL/GenBank/DDBJ whole genome shotgun (WGS) entry which is preliminary data.</text>
</comment>
<dbReference type="RefSeq" id="WP_310297547.1">
    <property type="nucleotide sequence ID" value="NZ_BAAAPS010000011.1"/>
</dbReference>
<gene>
    <name evidence="1" type="ORF">J2S63_000253</name>
</gene>
<sequence length="217" mass="22834">MDAQAPTGPEGMRQLVRDYVWTVHATYLDHVKHLPPGVRATLPLVAADQLTVAAAAARRLHLVAVTTPLPAGAPHEVAITDEHGGTSWTTRFYDPTVLPALGVLGDDSPADVRRVLGVAGTVYHLTVEPGGGLDAHHAQHTGVALANQHARTVRQLERLRVLLPHRTGLVDELGTCAALGLDHAAALLGRELAGIEPEPGTSAADVLDAVVARVGRR</sequence>